<evidence type="ECO:0000259" key="10">
    <source>
        <dbReference type="PROSITE" id="PS50109"/>
    </source>
</evidence>
<feature type="compositionally biased region" description="Gly residues" evidence="9">
    <location>
        <begin position="157"/>
        <end position="169"/>
    </location>
</feature>
<proteinExistence type="predicted"/>
<evidence type="ECO:0000313" key="12">
    <source>
        <dbReference type="Proteomes" id="UP000305238"/>
    </source>
</evidence>
<name>A0A5S4H107_9ACTN</name>
<dbReference type="Proteomes" id="UP000305238">
    <property type="component" value="Unassembled WGS sequence"/>
</dbReference>
<gene>
    <name evidence="11" type="ORF">ETD96_16440</name>
</gene>
<dbReference type="GO" id="GO:0046983">
    <property type="term" value="F:protein dimerization activity"/>
    <property type="evidence" value="ECO:0007669"/>
    <property type="project" value="InterPro"/>
</dbReference>
<keyword evidence="4" id="KW-0808">Transferase</keyword>
<dbReference type="InterPro" id="IPR036890">
    <property type="entry name" value="HATPase_C_sf"/>
</dbReference>
<dbReference type="EC" id="2.7.13.3" evidence="2"/>
<dbReference type="GO" id="GO:0016020">
    <property type="term" value="C:membrane"/>
    <property type="evidence" value="ECO:0007669"/>
    <property type="project" value="InterPro"/>
</dbReference>
<dbReference type="PANTHER" id="PTHR24421">
    <property type="entry name" value="NITRATE/NITRITE SENSOR PROTEIN NARX-RELATED"/>
    <property type="match status" value="1"/>
</dbReference>
<feature type="compositionally biased region" description="Basic residues" evidence="9">
    <location>
        <begin position="1"/>
        <end position="10"/>
    </location>
</feature>
<keyword evidence="3" id="KW-0597">Phosphoprotein</keyword>
<evidence type="ECO:0000256" key="2">
    <source>
        <dbReference type="ARBA" id="ARBA00012438"/>
    </source>
</evidence>
<dbReference type="GO" id="GO:0000155">
    <property type="term" value="F:phosphorelay sensor kinase activity"/>
    <property type="evidence" value="ECO:0007669"/>
    <property type="project" value="InterPro"/>
</dbReference>
<dbReference type="SUPFAM" id="SSF55874">
    <property type="entry name" value="ATPase domain of HSP90 chaperone/DNA topoisomerase II/histidine kinase"/>
    <property type="match status" value="1"/>
</dbReference>
<comment type="catalytic activity">
    <reaction evidence="1">
        <text>ATP + protein L-histidine = ADP + protein N-phospho-L-histidine.</text>
        <dbReference type="EC" id="2.7.13.3"/>
    </reaction>
</comment>
<dbReference type="Pfam" id="PF07730">
    <property type="entry name" value="HisKA_3"/>
    <property type="match status" value="1"/>
</dbReference>
<dbReference type="InterPro" id="IPR003594">
    <property type="entry name" value="HATPase_dom"/>
</dbReference>
<accession>A0A5S4H107</accession>
<dbReference type="PROSITE" id="PS50109">
    <property type="entry name" value="HIS_KIN"/>
    <property type="match status" value="1"/>
</dbReference>
<comment type="caution">
    <text evidence="11">The sequence shown here is derived from an EMBL/GenBank/DDBJ whole genome shotgun (WGS) entry which is preliminary data.</text>
</comment>
<sequence length="595" mass="61358">MGVRGRRGGVRRPERGARRQGFGHARRDTGEEGGAGGAARPAAAVGAGRRGGRVPPPDRRAHGAGGPARAREGPGGADRGVRADRVRAGAADQRRRGRGGAAAAGGPARPGPDVRPGDRGRGGQRPGARAGDGAGRGARRADPQPGRRRGGAPDPGPGGAAPGERGVGGRVEPLAVRCGGRHDGRNPQHDAHGRGGGRGVRALDGPRGPGRGHVRTTARPGVNVAERIRAVRGLRAAHRPVLFDIALAAAATVVEVGLLFNDGTEAVPLPIAVTVLTGAMLLARRRFGVTVIAVTVASAAALTAAGYSPGGALPVVALWSLAETRDRRVSLAVLAPVAVYLQVDSVSSPPVSIGAWMLGAYMQTRRRYVRAVEERAATLEREREQLDLIAAQRERGAIARELHDIVAHSVTVMLIGVRGARDVLETEPRVAAETLERVETSAEQSLAELRRILVLLRGRDPAETRPQPSLADLDELVAGYRAAGLPVRLEIAGERLGLPSGVELSAYRIIEEALTNALKHAGATTVTVELSYGGADLEVRVHDDGTGIGEPPGPGGHGLVGMRERAAVLGGELEAGPAPGGGFRVAARLPIGGRA</sequence>
<dbReference type="EMBL" id="VCKZ01000105">
    <property type="protein sequence ID" value="TMR38374.1"/>
    <property type="molecule type" value="Genomic_DNA"/>
</dbReference>
<evidence type="ECO:0000256" key="3">
    <source>
        <dbReference type="ARBA" id="ARBA00022553"/>
    </source>
</evidence>
<reference evidence="11 12" key="1">
    <citation type="submission" date="2019-05" db="EMBL/GenBank/DDBJ databases">
        <title>Draft genome sequence of Actinomadura geliboluensis A8036.</title>
        <authorList>
            <person name="Saricaoglu S."/>
            <person name="Isik K."/>
        </authorList>
    </citation>
    <scope>NUCLEOTIDE SEQUENCE [LARGE SCALE GENOMIC DNA]</scope>
    <source>
        <strain evidence="11 12">A8036</strain>
    </source>
</reference>
<protein>
    <recommendedName>
        <fullName evidence="2">histidine kinase</fullName>
        <ecNumber evidence="2">2.7.13.3</ecNumber>
    </recommendedName>
</protein>
<dbReference type="PANTHER" id="PTHR24421:SF10">
    <property type="entry name" value="NITRATE_NITRITE SENSOR PROTEIN NARQ"/>
    <property type="match status" value="1"/>
</dbReference>
<evidence type="ECO:0000256" key="5">
    <source>
        <dbReference type="ARBA" id="ARBA00022741"/>
    </source>
</evidence>
<dbReference type="InterPro" id="IPR011712">
    <property type="entry name" value="Sig_transdc_His_kin_sub3_dim/P"/>
</dbReference>
<feature type="domain" description="Histidine kinase" evidence="10">
    <location>
        <begin position="405"/>
        <end position="593"/>
    </location>
</feature>
<dbReference type="Pfam" id="PF02518">
    <property type="entry name" value="HATPase_c"/>
    <property type="match status" value="1"/>
</dbReference>
<keyword evidence="6" id="KW-0418">Kinase</keyword>
<dbReference type="GO" id="GO:0005524">
    <property type="term" value="F:ATP binding"/>
    <property type="evidence" value="ECO:0007669"/>
    <property type="project" value="UniProtKB-KW"/>
</dbReference>
<evidence type="ECO:0000256" key="6">
    <source>
        <dbReference type="ARBA" id="ARBA00022777"/>
    </source>
</evidence>
<evidence type="ECO:0000256" key="9">
    <source>
        <dbReference type="SAM" id="MobiDB-lite"/>
    </source>
</evidence>
<dbReference type="SMART" id="SM00387">
    <property type="entry name" value="HATPase_c"/>
    <property type="match status" value="1"/>
</dbReference>
<evidence type="ECO:0000256" key="7">
    <source>
        <dbReference type="ARBA" id="ARBA00022840"/>
    </source>
</evidence>
<evidence type="ECO:0000256" key="1">
    <source>
        <dbReference type="ARBA" id="ARBA00000085"/>
    </source>
</evidence>
<feature type="compositionally biased region" description="Low complexity" evidence="9">
    <location>
        <begin position="38"/>
        <end position="47"/>
    </location>
</feature>
<dbReference type="CDD" id="cd16917">
    <property type="entry name" value="HATPase_UhpB-NarQ-NarX-like"/>
    <property type="match status" value="1"/>
</dbReference>
<keyword evidence="12" id="KW-1185">Reference proteome</keyword>
<dbReference type="InterPro" id="IPR005467">
    <property type="entry name" value="His_kinase_dom"/>
</dbReference>
<dbReference type="Gene3D" id="1.20.5.1930">
    <property type="match status" value="1"/>
</dbReference>
<organism evidence="11 12">
    <name type="scientific">Actinomadura geliboluensis</name>
    <dbReference type="NCBI Taxonomy" id="882440"/>
    <lineage>
        <taxon>Bacteria</taxon>
        <taxon>Bacillati</taxon>
        <taxon>Actinomycetota</taxon>
        <taxon>Actinomycetes</taxon>
        <taxon>Streptosporangiales</taxon>
        <taxon>Thermomonosporaceae</taxon>
        <taxon>Actinomadura</taxon>
    </lineage>
</organism>
<keyword evidence="7" id="KW-0067">ATP-binding</keyword>
<dbReference type="InterPro" id="IPR050482">
    <property type="entry name" value="Sensor_HK_TwoCompSys"/>
</dbReference>
<feature type="compositionally biased region" description="Basic and acidic residues" evidence="9">
    <location>
        <begin position="180"/>
        <end position="193"/>
    </location>
</feature>
<evidence type="ECO:0000256" key="4">
    <source>
        <dbReference type="ARBA" id="ARBA00022679"/>
    </source>
</evidence>
<feature type="region of interest" description="Disordered" evidence="9">
    <location>
        <begin position="1"/>
        <end position="217"/>
    </location>
</feature>
<dbReference type="OrthoDB" id="227596at2"/>
<keyword evidence="5" id="KW-0547">Nucleotide-binding</keyword>
<evidence type="ECO:0000313" key="11">
    <source>
        <dbReference type="EMBL" id="TMR38374.1"/>
    </source>
</evidence>
<keyword evidence="8" id="KW-0902">Two-component regulatory system</keyword>
<dbReference type="AlphaFoldDB" id="A0A5S4H107"/>
<evidence type="ECO:0000256" key="8">
    <source>
        <dbReference type="ARBA" id="ARBA00023012"/>
    </source>
</evidence>
<dbReference type="Gene3D" id="3.30.565.10">
    <property type="entry name" value="Histidine kinase-like ATPase, C-terminal domain"/>
    <property type="match status" value="1"/>
</dbReference>